<dbReference type="Proteomes" id="UP001302719">
    <property type="component" value="Chromosome"/>
</dbReference>
<dbReference type="AlphaFoldDB" id="A0AA96GC58"/>
<dbReference type="SMART" id="SM00984">
    <property type="entry name" value="UDPG_MGDP_dh_C"/>
    <property type="match status" value="1"/>
</dbReference>
<comment type="similarity">
    <text evidence="3">Belongs to the UDP-glucose/GDP-mannose dehydrogenase family.</text>
</comment>
<protein>
    <submittedName>
        <fullName evidence="5">Nucleotide sugar dehydrogenase</fullName>
    </submittedName>
</protein>
<feature type="domain" description="UDP-glucose/GDP-mannose dehydrogenase C-terminal" evidence="4">
    <location>
        <begin position="327"/>
        <end position="422"/>
    </location>
</feature>
<keyword evidence="2" id="KW-0520">NAD</keyword>
<dbReference type="InterPro" id="IPR028359">
    <property type="entry name" value="UDP_ManNAc/GlcNAc_DH"/>
</dbReference>
<dbReference type="KEGG" id="nall:PP769_06175"/>
<evidence type="ECO:0000259" key="4">
    <source>
        <dbReference type="SMART" id="SM00984"/>
    </source>
</evidence>
<dbReference type="PIRSF" id="PIRSF500136">
    <property type="entry name" value="UDP_ManNAc_DH"/>
    <property type="match status" value="1"/>
</dbReference>
<dbReference type="PANTHER" id="PTHR43491:SF1">
    <property type="entry name" value="UDP-N-ACETYL-D-MANNOSAMINE DEHYDROGENASE"/>
    <property type="match status" value="1"/>
</dbReference>
<dbReference type="GO" id="GO:0051287">
    <property type="term" value="F:NAD binding"/>
    <property type="evidence" value="ECO:0007669"/>
    <property type="project" value="InterPro"/>
</dbReference>
<evidence type="ECO:0000256" key="2">
    <source>
        <dbReference type="ARBA" id="ARBA00023027"/>
    </source>
</evidence>
<reference evidence="5 6" key="1">
    <citation type="submission" date="2023-01" db="EMBL/GenBank/DDBJ databases">
        <title>Cultivation and genomic characterization of new, ubiquitous marine nitrite-oxidizing bacteria from the Nitrospirales.</title>
        <authorList>
            <person name="Mueller A.J."/>
            <person name="Daebeler A."/>
            <person name="Herbold C.W."/>
            <person name="Kirkegaard R.H."/>
            <person name="Daims H."/>
        </authorList>
    </citation>
    <scope>NUCLEOTIDE SEQUENCE [LARGE SCALE GENOMIC DNA]</scope>
    <source>
        <strain evidence="5 6">VA</strain>
    </source>
</reference>
<gene>
    <name evidence="5" type="ORF">PP769_06175</name>
</gene>
<dbReference type="GO" id="GO:0016628">
    <property type="term" value="F:oxidoreductase activity, acting on the CH-CH group of donors, NAD or NADP as acceptor"/>
    <property type="evidence" value="ECO:0007669"/>
    <property type="project" value="InterPro"/>
</dbReference>
<keyword evidence="6" id="KW-1185">Reference proteome</keyword>
<dbReference type="Pfam" id="PF03721">
    <property type="entry name" value="UDPG_MGDP_dh_N"/>
    <property type="match status" value="1"/>
</dbReference>
<sequence>MDILEKIKNRSAKVGVIGLGYVGLPLAVLQAKAGYHVFGVDEVVAKVEMVNQGRNYILDVVDSELQGVVEQKKLQATTDFSVLRQCDVILICVPTPLTKNKEPDISAIVKVLGHLADYSHPNMLVVLESTTYPGTTEEVILPALTAKGLTAGKDLFVAFSPERVDPGNAEFKTHNTFKLVGGVTKVCGEVAKAFYEQSIVKIFPLSSPRVAEMAKVFENVFRSVNIALVNELTLLCDRMNINVYEVIDAAATKNFGFMPFYPGPGVGGHCIPLDPYYLAWKSKEYDVHTRFIELAGEINENMPYFVMNKVQRILNQRGKCLKDSIIFVLGVTYKADIEDPRESPATKVMELLQHEGAALQYSDPFTPSIIIQGKEYKSQQINPELLKRSACALILTAHSAFDYQLIVEHAPVVFDTRNGTRQVKHHRDRIVLLST</sequence>
<dbReference type="InterPro" id="IPR014026">
    <property type="entry name" value="UDP-Glc/GDP-Man_DH_dimer"/>
</dbReference>
<dbReference type="Pfam" id="PF00984">
    <property type="entry name" value="UDPG_MGDP_dh"/>
    <property type="match status" value="1"/>
</dbReference>
<dbReference type="InterPro" id="IPR036220">
    <property type="entry name" value="UDP-Glc/GDP-Man_DH_C_sf"/>
</dbReference>
<dbReference type="PIRSF" id="PIRSF000124">
    <property type="entry name" value="UDPglc_GDPman_dh"/>
    <property type="match status" value="1"/>
</dbReference>
<name>A0AA96GC58_9BACT</name>
<dbReference type="InterPro" id="IPR014027">
    <property type="entry name" value="UDP-Glc/GDP-Man_DH_C"/>
</dbReference>
<organism evidence="5 6">
    <name type="scientific">Candidatus Nitrospira allomarina</name>
    <dbReference type="NCBI Taxonomy" id="3020900"/>
    <lineage>
        <taxon>Bacteria</taxon>
        <taxon>Pseudomonadati</taxon>
        <taxon>Nitrospirota</taxon>
        <taxon>Nitrospiria</taxon>
        <taxon>Nitrospirales</taxon>
        <taxon>Nitrospiraceae</taxon>
        <taxon>Nitrospira</taxon>
    </lineage>
</organism>
<evidence type="ECO:0000313" key="6">
    <source>
        <dbReference type="Proteomes" id="UP001302719"/>
    </source>
</evidence>
<dbReference type="GO" id="GO:0016616">
    <property type="term" value="F:oxidoreductase activity, acting on the CH-OH group of donors, NAD or NADP as acceptor"/>
    <property type="evidence" value="ECO:0007669"/>
    <property type="project" value="InterPro"/>
</dbReference>
<dbReference type="PANTHER" id="PTHR43491">
    <property type="entry name" value="UDP-N-ACETYL-D-MANNOSAMINE DEHYDROGENASE"/>
    <property type="match status" value="1"/>
</dbReference>
<evidence type="ECO:0000256" key="1">
    <source>
        <dbReference type="ARBA" id="ARBA00023002"/>
    </source>
</evidence>
<dbReference type="EMBL" id="CP116967">
    <property type="protein sequence ID" value="WNM59349.1"/>
    <property type="molecule type" value="Genomic_DNA"/>
</dbReference>
<evidence type="ECO:0000256" key="3">
    <source>
        <dbReference type="PIRNR" id="PIRNR000124"/>
    </source>
</evidence>
<dbReference type="SUPFAM" id="SSF51735">
    <property type="entry name" value="NAD(P)-binding Rossmann-fold domains"/>
    <property type="match status" value="1"/>
</dbReference>
<dbReference type="SUPFAM" id="SSF52413">
    <property type="entry name" value="UDP-glucose/GDP-mannose dehydrogenase C-terminal domain"/>
    <property type="match status" value="1"/>
</dbReference>
<dbReference type="InterPro" id="IPR017476">
    <property type="entry name" value="UDP-Glc/GDP-Man"/>
</dbReference>
<accession>A0AA96GC58</accession>
<dbReference type="GO" id="GO:0000271">
    <property type="term" value="P:polysaccharide biosynthetic process"/>
    <property type="evidence" value="ECO:0007669"/>
    <property type="project" value="InterPro"/>
</dbReference>
<dbReference type="RefSeq" id="WP_312646078.1">
    <property type="nucleotide sequence ID" value="NZ_CP116967.1"/>
</dbReference>
<dbReference type="Pfam" id="PF03720">
    <property type="entry name" value="UDPG_MGDP_dh_C"/>
    <property type="match status" value="1"/>
</dbReference>
<dbReference type="InterPro" id="IPR001732">
    <property type="entry name" value="UDP-Glc/GDP-Man_DH_N"/>
</dbReference>
<evidence type="ECO:0000313" key="5">
    <source>
        <dbReference type="EMBL" id="WNM59349.1"/>
    </source>
</evidence>
<dbReference type="SUPFAM" id="SSF48179">
    <property type="entry name" value="6-phosphogluconate dehydrogenase C-terminal domain-like"/>
    <property type="match status" value="1"/>
</dbReference>
<keyword evidence="1" id="KW-0560">Oxidoreductase</keyword>
<dbReference type="Gene3D" id="3.40.50.720">
    <property type="entry name" value="NAD(P)-binding Rossmann-like Domain"/>
    <property type="match status" value="2"/>
</dbReference>
<dbReference type="InterPro" id="IPR008927">
    <property type="entry name" value="6-PGluconate_DH-like_C_sf"/>
</dbReference>
<dbReference type="NCBIfam" id="TIGR03026">
    <property type="entry name" value="NDP-sugDHase"/>
    <property type="match status" value="1"/>
</dbReference>
<proteinExistence type="inferred from homology"/>
<dbReference type="InterPro" id="IPR036291">
    <property type="entry name" value="NAD(P)-bd_dom_sf"/>
</dbReference>